<sequence>MKITVLTLCFLVFAFTSQSPLHGAAEAALEPVIDTSGKKVRADAKYYITAVPFTICGFVSCFNGGGLALDNSIDDSCPLDVVVEKANEGLPLRFTPYDTKKGVVRVSTDLNIRFSEVDERCAHFSTVWKVDDSHDGSVGQRVVTTGGALGNPGENTILNWFKIEKFDDAYKLVYCPTVCPSCKHDVCKDLGVFVDKNRRMHLATSDEPFKVKFQKA</sequence>
<dbReference type="InterPro" id="IPR011065">
    <property type="entry name" value="Kunitz_inhibitor_STI-like_sf"/>
</dbReference>
<reference evidence="2 3" key="1">
    <citation type="submission" date="2024-01" db="EMBL/GenBank/DDBJ databases">
        <title>The genomes of 5 underutilized Papilionoideae crops provide insights into root nodulation and disease resistance.</title>
        <authorList>
            <person name="Yuan L."/>
        </authorList>
    </citation>
    <scope>NUCLEOTIDE SEQUENCE [LARGE SCALE GENOMIC DNA]</scope>
    <source>
        <strain evidence="2">LY-2023</strain>
        <tissue evidence="2">Leaf</tissue>
    </source>
</reference>
<keyword evidence="1" id="KW-0732">Signal</keyword>
<dbReference type="Proteomes" id="UP001359559">
    <property type="component" value="Unassembled WGS sequence"/>
</dbReference>
<evidence type="ECO:0000256" key="1">
    <source>
        <dbReference type="SAM" id="SignalP"/>
    </source>
</evidence>
<dbReference type="PANTHER" id="PTHR33107">
    <property type="entry name" value="KUNITZ TRYPSIN INHIBITOR 2"/>
    <property type="match status" value="1"/>
</dbReference>
<keyword evidence="3" id="KW-1185">Reference proteome</keyword>
<protein>
    <recommendedName>
        <fullName evidence="4">Miraculin</fullName>
    </recommendedName>
</protein>
<proteinExistence type="predicted"/>
<name>A0AAN9FF52_CLITE</name>
<dbReference type="CDD" id="cd23375">
    <property type="entry name" value="beta-trefoil_STI_VvMLP-like"/>
    <property type="match status" value="1"/>
</dbReference>
<dbReference type="PANTHER" id="PTHR33107:SF5">
    <property type="entry name" value="KUNITZ TRYPSIN INHIBITOR 5"/>
    <property type="match status" value="1"/>
</dbReference>
<evidence type="ECO:0008006" key="4">
    <source>
        <dbReference type="Google" id="ProtNLM"/>
    </source>
</evidence>
<dbReference type="SUPFAM" id="SSF50386">
    <property type="entry name" value="STI-like"/>
    <property type="match status" value="1"/>
</dbReference>
<dbReference type="EMBL" id="JAYKXN010000007">
    <property type="protein sequence ID" value="KAK7270708.1"/>
    <property type="molecule type" value="Genomic_DNA"/>
</dbReference>
<organism evidence="2 3">
    <name type="scientific">Clitoria ternatea</name>
    <name type="common">Butterfly pea</name>
    <dbReference type="NCBI Taxonomy" id="43366"/>
    <lineage>
        <taxon>Eukaryota</taxon>
        <taxon>Viridiplantae</taxon>
        <taxon>Streptophyta</taxon>
        <taxon>Embryophyta</taxon>
        <taxon>Tracheophyta</taxon>
        <taxon>Spermatophyta</taxon>
        <taxon>Magnoliopsida</taxon>
        <taxon>eudicotyledons</taxon>
        <taxon>Gunneridae</taxon>
        <taxon>Pentapetalae</taxon>
        <taxon>rosids</taxon>
        <taxon>fabids</taxon>
        <taxon>Fabales</taxon>
        <taxon>Fabaceae</taxon>
        <taxon>Papilionoideae</taxon>
        <taxon>50 kb inversion clade</taxon>
        <taxon>NPAAA clade</taxon>
        <taxon>indigoferoid/millettioid clade</taxon>
        <taxon>Phaseoleae</taxon>
        <taxon>Clitoria</taxon>
    </lineage>
</organism>
<dbReference type="InterPro" id="IPR002160">
    <property type="entry name" value="Prot_inh_Kunz-lg"/>
</dbReference>
<feature type="chain" id="PRO_5042890127" description="Miraculin" evidence="1">
    <location>
        <begin position="19"/>
        <end position="216"/>
    </location>
</feature>
<dbReference type="Pfam" id="PF00197">
    <property type="entry name" value="Kunitz_legume"/>
    <property type="match status" value="1"/>
</dbReference>
<dbReference type="AlphaFoldDB" id="A0AAN9FF52"/>
<evidence type="ECO:0000313" key="2">
    <source>
        <dbReference type="EMBL" id="KAK7270708.1"/>
    </source>
</evidence>
<dbReference type="Gene3D" id="2.80.10.50">
    <property type="match status" value="1"/>
</dbReference>
<accession>A0AAN9FF52</accession>
<evidence type="ECO:0000313" key="3">
    <source>
        <dbReference type="Proteomes" id="UP001359559"/>
    </source>
</evidence>
<gene>
    <name evidence="2" type="ORF">RJT34_26065</name>
</gene>
<dbReference type="SMART" id="SM00452">
    <property type="entry name" value="STI"/>
    <property type="match status" value="1"/>
</dbReference>
<comment type="caution">
    <text evidence="2">The sequence shown here is derived from an EMBL/GenBank/DDBJ whole genome shotgun (WGS) entry which is preliminary data.</text>
</comment>
<dbReference type="GO" id="GO:0004866">
    <property type="term" value="F:endopeptidase inhibitor activity"/>
    <property type="evidence" value="ECO:0007669"/>
    <property type="project" value="InterPro"/>
</dbReference>
<feature type="signal peptide" evidence="1">
    <location>
        <begin position="1"/>
        <end position="18"/>
    </location>
</feature>